<organism evidence="1 2">
    <name type="scientific">Feifania hominis</name>
    <dbReference type="NCBI Taxonomy" id="2763660"/>
    <lineage>
        <taxon>Bacteria</taxon>
        <taxon>Bacillati</taxon>
        <taxon>Bacillota</taxon>
        <taxon>Clostridia</taxon>
        <taxon>Eubacteriales</taxon>
        <taxon>Feifaniaceae</taxon>
        <taxon>Feifania</taxon>
    </lineage>
</organism>
<evidence type="ECO:0000313" key="1">
    <source>
        <dbReference type="EMBL" id="MBC8536775.1"/>
    </source>
</evidence>
<dbReference type="EMBL" id="JACRSP010000003">
    <property type="protein sequence ID" value="MBC8536775.1"/>
    <property type="molecule type" value="Genomic_DNA"/>
</dbReference>
<dbReference type="GO" id="GO:0030435">
    <property type="term" value="P:sporulation resulting in formation of a cellular spore"/>
    <property type="evidence" value="ECO:0007669"/>
    <property type="project" value="InterPro"/>
</dbReference>
<sequence length="92" mass="10389">MAEEKRIPKKHNIILENRKSMSISGIEDVDSFDEETVVLYTDDGTLVIRGSELHINRLNVESGDLSVEGRIDSLSYEDGESKKGGFFARLMR</sequence>
<comment type="caution">
    <text evidence="1">The sequence shown here is derived from an EMBL/GenBank/DDBJ whole genome shotgun (WGS) entry which is preliminary data.</text>
</comment>
<dbReference type="Gene3D" id="2.60.40.2000">
    <property type="match status" value="1"/>
</dbReference>
<protein>
    <submittedName>
        <fullName evidence="1">Sporulation protein YabP</fullName>
    </submittedName>
</protein>
<dbReference type="NCBIfam" id="TIGR02892">
    <property type="entry name" value="spore_yabP"/>
    <property type="match status" value="1"/>
</dbReference>
<dbReference type="InterPro" id="IPR022476">
    <property type="entry name" value="Spore_YabP/YqfC"/>
</dbReference>
<proteinExistence type="predicted"/>
<dbReference type="Proteomes" id="UP000620366">
    <property type="component" value="Unassembled WGS sequence"/>
</dbReference>
<dbReference type="Pfam" id="PF07873">
    <property type="entry name" value="YabP"/>
    <property type="match status" value="1"/>
</dbReference>
<gene>
    <name evidence="1" type="primary">yabP</name>
    <name evidence="1" type="ORF">H8695_08760</name>
</gene>
<dbReference type="InterPro" id="IPR012504">
    <property type="entry name" value="Spore_YabP"/>
</dbReference>
<dbReference type="PIRSF" id="PIRSF011576">
    <property type="entry name" value="YabP"/>
    <property type="match status" value="1"/>
</dbReference>
<accession>A0A926DGS5</accession>
<keyword evidence="2" id="KW-1185">Reference proteome</keyword>
<dbReference type="InterPro" id="IPR038705">
    <property type="entry name" value="YabP_sf"/>
</dbReference>
<dbReference type="AlphaFoldDB" id="A0A926DGS5"/>
<dbReference type="RefSeq" id="WP_249300662.1">
    <property type="nucleotide sequence ID" value="NZ_JACRSP010000003.1"/>
</dbReference>
<name>A0A926DGS5_9FIRM</name>
<evidence type="ECO:0000313" key="2">
    <source>
        <dbReference type="Proteomes" id="UP000620366"/>
    </source>
</evidence>
<reference evidence="1" key="1">
    <citation type="submission" date="2020-08" db="EMBL/GenBank/DDBJ databases">
        <title>Genome public.</title>
        <authorList>
            <person name="Liu C."/>
            <person name="Sun Q."/>
        </authorList>
    </citation>
    <scope>NUCLEOTIDE SEQUENCE</scope>
    <source>
        <strain evidence="1">BX7</strain>
    </source>
</reference>